<feature type="region of interest" description="Disordered" evidence="1">
    <location>
        <begin position="1"/>
        <end position="32"/>
    </location>
</feature>
<evidence type="ECO:0000256" key="1">
    <source>
        <dbReference type="SAM" id="MobiDB-lite"/>
    </source>
</evidence>
<protein>
    <submittedName>
        <fullName evidence="2">Uncharacterized protein</fullName>
    </submittedName>
</protein>
<evidence type="ECO:0000313" key="3">
    <source>
        <dbReference type="Proteomes" id="UP000295680"/>
    </source>
</evidence>
<gene>
    <name evidence="2" type="ORF">EV192_120101</name>
</gene>
<reference evidence="2 3" key="1">
    <citation type="submission" date="2019-03" db="EMBL/GenBank/DDBJ databases">
        <title>Genomic Encyclopedia of Type Strains, Phase IV (KMG-IV): sequencing the most valuable type-strain genomes for metagenomic binning, comparative biology and taxonomic classification.</title>
        <authorList>
            <person name="Goeker M."/>
        </authorList>
    </citation>
    <scope>NUCLEOTIDE SEQUENCE [LARGE SCALE GENOMIC DNA]</scope>
    <source>
        <strain evidence="2 3">DSM 45934</strain>
    </source>
</reference>
<organism evidence="2 3">
    <name type="scientific">Actinocrispum wychmicini</name>
    <dbReference type="NCBI Taxonomy" id="1213861"/>
    <lineage>
        <taxon>Bacteria</taxon>
        <taxon>Bacillati</taxon>
        <taxon>Actinomycetota</taxon>
        <taxon>Actinomycetes</taxon>
        <taxon>Pseudonocardiales</taxon>
        <taxon>Pseudonocardiaceae</taxon>
        <taxon>Actinocrispum</taxon>
    </lineage>
</organism>
<accession>A0A4R2ISX1</accession>
<sequence length="62" mass="6127">MNRALSSSEEKASPADNASTTPVPTVGAAAVAPTAAPVPARALTYIRSRVRTTSAGVASGLC</sequence>
<proteinExistence type="predicted"/>
<keyword evidence="3" id="KW-1185">Reference proteome</keyword>
<dbReference type="EMBL" id="SLWS01000020">
    <property type="protein sequence ID" value="TCO45915.1"/>
    <property type="molecule type" value="Genomic_DNA"/>
</dbReference>
<dbReference type="AlphaFoldDB" id="A0A4R2ISX1"/>
<comment type="caution">
    <text evidence="2">The sequence shown here is derived from an EMBL/GenBank/DDBJ whole genome shotgun (WGS) entry which is preliminary data.</text>
</comment>
<dbReference type="Proteomes" id="UP000295680">
    <property type="component" value="Unassembled WGS sequence"/>
</dbReference>
<evidence type="ECO:0000313" key="2">
    <source>
        <dbReference type="EMBL" id="TCO45915.1"/>
    </source>
</evidence>
<name>A0A4R2ISX1_9PSEU</name>
<feature type="compositionally biased region" description="Low complexity" evidence="1">
    <location>
        <begin position="18"/>
        <end position="32"/>
    </location>
</feature>